<dbReference type="AlphaFoldDB" id="A0A3E4KXH3"/>
<dbReference type="GO" id="GO:0004650">
    <property type="term" value="F:polygalacturonase activity"/>
    <property type="evidence" value="ECO:0007669"/>
    <property type="project" value="InterPro"/>
</dbReference>
<dbReference type="SUPFAM" id="SSF51126">
    <property type="entry name" value="Pectin lyase-like"/>
    <property type="match status" value="1"/>
</dbReference>
<dbReference type="EMBL" id="QRWT01000014">
    <property type="protein sequence ID" value="RGT50615.1"/>
    <property type="molecule type" value="Genomic_DNA"/>
</dbReference>
<dbReference type="Pfam" id="PF00295">
    <property type="entry name" value="Glyco_hydro_28"/>
    <property type="match status" value="1"/>
</dbReference>
<dbReference type="RefSeq" id="WP_115503127.1">
    <property type="nucleotide sequence ID" value="NZ_CABMMK010000005.1"/>
</dbReference>
<organism evidence="5 6">
    <name type="scientific">Bacteroides intestinalis</name>
    <dbReference type="NCBI Taxonomy" id="329854"/>
    <lineage>
        <taxon>Bacteria</taxon>
        <taxon>Pseudomonadati</taxon>
        <taxon>Bacteroidota</taxon>
        <taxon>Bacteroidia</taxon>
        <taxon>Bacteroidales</taxon>
        <taxon>Bacteroidaceae</taxon>
        <taxon>Bacteroides</taxon>
    </lineage>
</organism>
<keyword evidence="3 4" id="KW-0326">Glycosidase</keyword>
<dbReference type="SMART" id="SM00710">
    <property type="entry name" value="PbH1"/>
    <property type="match status" value="5"/>
</dbReference>
<evidence type="ECO:0000256" key="2">
    <source>
        <dbReference type="ARBA" id="ARBA00022801"/>
    </source>
</evidence>
<keyword evidence="2 4" id="KW-0378">Hydrolase</keyword>
<dbReference type="InterPro" id="IPR006626">
    <property type="entry name" value="PbH1"/>
</dbReference>
<dbReference type="Proteomes" id="UP000284772">
    <property type="component" value="Unassembled WGS sequence"/>
</dbReference>
<dbReference type="PANTHER" id="PTHR31339:SF0">
    <property type="entry name" value="PECTIN LYASE-LIKE SUPERFAMILY PROTEIN"/>
    <property type="match status" value="1"/>
</dbReference>
<proteinExistence type="inferred from homology"/>
<comment type="caution">
    <text evidence="5">The sequence shown here is derived from an EMBL/GenBank/DDBJ whole genome shotgun (WGS) entry which is preliminary data.</text>
</comment>
<gene>
    <name evidence="5" type="ORF">DWX27_13685</name>
</gene>
<dbReference type="InterPro" id="IPR051801">
    <property type="entry name" value="GH28_Enzymes"/>
</dbReference>
<comment type="similarity">
    <text evidence="1 4">Belongs to the glycosyl hydrolase 28 family.</text>
</comment>
<dbReference type="InterPro" id="IPR012334">
    <property type="entry name" value="Pectin_lyas_fold"/>
</dbReference>
<name>A0A3E4KXH3_9BACE</name>
<protein>
    <recommendedName>
        <fullName evidence="7">Glycoside hydrolase family 28 protein</fullName>
    </recommendedName>
</protein>
<dbReference type="InterPro" id="IPR000743">
    <property type="entry name" value="Glyco_hydro_28"/>
</dbReference>
<dbReference type="GO" id="GO:0005975">
    <property type="term" value="P:carbohydrate metabolic process"/>
    <property type="evidence" value="ECO:0007669"/>
    <property type="project" value="InterPro"/>
</dbReference>
<evidence type="ECO:0008006" key="7">
    <source>
        <dbReference type="Google" id="ProtNLM"/>
    </source>
</evidence>
<evidence type="ECO:0000256" key="3">
    <source>
        <dbReference type="ARBA" id="ARBA00023295"/>
    </source>
</evidence>
<dbReference type="InterPro" id="IPR011050">
    <property type="entry name" value="Pectin_lyase_fold/virulence"/>
</dbReference>
<evidence type="ECO:0000313" key="6">
    <source>
        <dbReference type="Proteomes" id="UP000284772"/>
    </source>
</evidence>
<evidence type="ECO:0000313" key="5">
    <source>
        <dbReference type="EMBL" id="RGT50615.1"/>
    </source>
</evidence>
<reference evidence="5 6" key="1">
    <citation type="submission" date="2018-08" db="EMBL/GenBank/DDBJ databases">
        <title>A genome reference for cultivated species of the human gut microbiota.</title>
        <authorList>
            <person name="Zou Y."/>
            <person name="Xue W."/>
            <person name="Luo G."/>
        </authorList>
    </citation>
    <scope>NUCLEOTIDE SEQUENCE [LARGE SCALE GENOMIC DNA]</scope>
    <source>
        <strain evidence="5 6">AF19-10AC</strain>
    </source>
</reference>
<dbReference type="Gene3D" id="2.160.20.10">
    <property type="entry name" value="Single-stranded right-handed beta-helix, Pectin lyase-like"/>
    <property type="match status" value="1"/>
</dbReference>
<dbReference type="PANTHER" id="PTHR31339">
    <property type="entry name" value="PECTIN LYASE-RELATED"/>
    <property type="match status" value="1"/>
</dbReference>
<evidence type="ECO:0000256" key="4">
    <source>
        <dbReference type="RuleBase" id="RU361169"/>
    </source>
</evidence>
<accession>A0A3E4KXH3</accession>
<evidence type="ECO:0000256" key="1">
    <source>
        <dbReference type="ARBA" id="ARBA00008834"/>
    </source>
</evidence>
<sequence length="509" mass="56217">MKPMITYFRISFLLGMLFLFVSSLHSSPVRLSIKEFGAKGNGIEVETELMQQAIDSCSRAGGGTVVIPAGDYLSATLLLKDCVTLYLEAGARLIASDNKELYTVKTNIADTGSKSTPMLIYANGAKNIAIKGEGEIVAQPKYDEFPLAYSGFIADDIAAAKEADIEMTTWRWREPNVTLVYLSNCMDVQISGVRLMHSAFWTLHIHWCERVNIDGIYIYSDLEKGVNADGIDIDGCKNVVIANCIIETADDAICMKTTKGDAGHRNCENVAVSNCILTSSSCALKLGTESYGDFRYITFSNCIVRNTNRGLGIFIRDGGGAEHIVFSNIQMECIRKPVGWWGSADAFRFVVLKRNKQSKIGGIKNVVLNDITAKVEGTSIIAGYAGMQNIEDIKLNNVQICMYPEKTADKRAKEGLVIQNAADISIKDSQIRWYEMNKKWSYNYYIQNVSGVSFHNVVFHSVNGVSPMYIQDSNSVEVKHSRFDVVKKAACVKKGVVNNVVADKSNTYK</sequence>